<dbReference type="AlphaFoldDB" id="A0A0B6ZQ51"/>
<dbReference type="SMART" id="SM00506">
    <property type="entry name" value="A1pp"/>
    <property type="match status" value="3"/>
</dbReference>
<dbReference type="InterPro" id="IPR012317">
    <property type="entry name" value="Poly(ADP-ribose)pol_cat_dom"/>
</dbReference>
<dbReference type="InterPro" id="IPR043472">
    <property type="entry name" value="Macro_dom-like"/>
</dbReference>
<dbReference type="SUPFAM" id="SSF52949">
    <property type="entry name" value="Macro domain-like"/>
    <property type="match status" value="3"/>
</dbReference>
<dbReference type="Gene3D" id="3.90.228.10">
    <property type="match status" value="1"/>
</dbReference>
<dbReference type="GO" id="GO:0005634">
    <property type="term" value="C:nucleus"/>
    <property type="evidence" value="ECO:0007669"/>
    <property type="project" value="UniProtKB-SubCell"/>
</dbReference>
<keyword evidence="4 6" id="KW-0520">NAD</keyword>
<dbReference type="Pfam" id="PF00644">
    <property type="entry name" value="PARP"/>
    <property type="match status" value="1"/>
</dbReference>
<evidence type="ECO:0000259" key="9">
    <source>
        <dbReference type="PROSITE" id="PS51154"/>
    </source>
</evidence>
<keyword evidence="2 6" id="KW-0328">Glycosyltransferase</keyword>
<feature type="non-terminal residue" evidence="10">
    <location>
        <position position="1"/>
    </location>
</feature>
<dbReference type="InterPro" id="IPR052056">
    <property type="entry name" value="Mono-ARTD/PARP"/>
</dbReference>
<dbReference type="PROSITE" id="PS50918">
    <property type="entry name" value="WWE"/>
    <property type="match status" value="1"/>
</dbReference>
<dbReference type="GO" id="GO:0003950">
    <property type="term" value="F:NAD+ poly-ADP-ribosyltransferase activity"/>
    <property type="evidence" value="ECO:0007669"/>
    <property type="project" value="UniProtKB-UniRule"/>
</dbReference>
<dbReference type="GO" id="GO:0005737">
    <property type="term" value="C:cytoplasm"/>
    <property type="evidence" value="ECO:0007669"/>
    <property type="project" value="TreeGrafter"/>
</dbReference>
<dbReference type="PROSITE" id="PS51059">
    <property type="entry name" value="PARP_CATALYTIC"/>
    <property type="match status" value="1"/>
</dbReference>
<dbReference type="PANTHER" id="PTHR14453">
    <property type="entry name" value="PARP/ZINC FINGER CCCH TYPE DOMAIN CONTAINING PROTEIN"/>
    <property type="match status" value="1"/>
</dbReference>
<evidence type="ECO:0000259" key="8">
    <source>
        <dbReference type="PROSITE" id="PS51059"/>
    </source>
</evidence>
<dbReference type="Pfam" id="PF02825">
    <property type="entry name" value="WWE"/>
    <property type="match status" value="1"/>
</dbReference>
<dbReference type="InterPro" id="IPR004170">
    <property type="entry name" value="WWE_dom"/>
</dbReference>
<evidence type="ECO:0000256" key="1">
    <source>
        <dbReference type="ARBA" id="ARBA00004123"/>
    </source>
</evidence>
<feature type="domain" description="WWE" evidence="7">
    <location>
        <begin position="890"/>
        <end position="971"/>
    </location>
</feature>
<dbReference type="Gene3D" id="3.40.220.10">
    <property type="entry name" value="Leucine Aminopeptidase, subunit E, domain 1"/>
    <property type="match status" value="3"/>
</dbReference>
<evidence type="ECO:0000256" key="2">
    <source>
        <dbReference type="ARBA" id="ARBA00022676"/>
    </source>
</evidence>
<dbReference type="EC" id="2.4.2.-" evidence="6"/>
<keyword evidence="3 6" id="KW-0808">Transferase</keyword>
<feature type="domain" description="PARP catalytic" evidence="8">
    <location>
        <begin position="979"/>
        <end position="1169"/>
    </location>
</feature>
<proteinExistence type="predicted"/>
<dbReference type="InterPro" id="IPR037197">
    <property type="entry name" value="WWE_dom_sf"/>
</dbReference>
<dbReference type="InterPro" id="IPR002589">
    <property type="entry name" value="Macro_dom"/>
</dbReference>
<name>A0A0B6ZQ51_9EUPU</name>
<dbReference type="SUPFAM" id="SSF117839">
    <property type="entry name" value="WWE domain"/>
    <property type="match status" value="1"/>
</dbReference>
<evidence type="ECO:0000259" key="7">
    <source>
        <dbReference type="PROSITE" id="PS50918"/>
    </source>
</evidence>
<keyword evidence="5" id="KW-0539">Nucleus</keyword>
<dbReference type="GO" id="GO:0003714">
    <property type="term" value="F:transcription corepressor activity"/>
    <property type="evidence" value="ECO:0007669"/>
    <property type="project" value="TreeGrafter"/>
</dbReference>
<feature type="domain" description="Macro" evidence="9">
    <location>
        <begin position="179"/>
        <end position="359"/>
    </location>
</feature>
<feature type="domain" description="Macro" evidence="9">
    <location>
        <begin position="387"/>
        <end position="571"/>
    </location>
</feature>
<evidence type="ECO:0000256" key="4">
    <source>
        <dbReference type="ARBA" id="ARBA00023027"/>
    </source>
</evidence>
<evidence type="ECO:0000313" key="10">
    <source>
        <dbReference type="EMBL" id="CEK70497.1"/>
    </source>
</evidence>
<dbReference type="Pfam" id="PF01661">
    <property type="entry name" value="Macro"/>
    <property type="match status" value="3"/>
</dbReference>
<dbReference type="PROSITE" id="PS51154">
    <property type="entry name" value="MACRO"/>
    <property type="match status" value="3"/>
</dbReference>
<feature type="domain" description="Macro" evidence="9">
    <location>
        <begin position="596"/>
        <end position="772"/>
    </location>
</feature>
<organism evidence="10">
    <name type="scientific">Arion vulgaris</name>
    <dbReference type="NCBI Taxonomy" id="1028688"/>
    <lineage>
        <taxon>Eukaryota</taxon>
        <taxon>Metazoa</taxon>
        <taxon>Spiralia</taxon>
        <taxon>Lophotrochozoa</taxon>
        <taxon>Mollusca</taxon>
        <taxon>Gastropoda</taxon>
        <taxon>Heterobranchia</taxon>
        <taxon>Euthyneura</taxon>
        <taxon>Panpulmonata</taxon>
        <taxon>Eupulmonata</taxon>
        <taxon>Stylommatophora</taxon>
        <taxon>Helicina</taxon>
        <taxon>Arionoidea</taxon>
        <taxon>Arionidae</taxon>
        <taxon>Arion</taxon>
    </lineage>
</organism>
<reference evidence="10" key="1">
    <citation type="submission" date="2014-12" db="EMBL/GenBank/DDBJ databases">
        <title>Insight into the proteome of Arion vulgaris.</title>
        <authorList>
            <person name="Aradska J."/>
            <person name="Bulat T."/>
            <person name="Smidak R."/>
            <person name="Sarate P."/>
            <person name="Gangsoo J."/>
            <person name="Sialana F."/>
            <person name="Bilban M."/>
            <person name="Lubec G."/>
        </authorList>
    </citation>
    <scope>NUCLEOTIDE SEQUENCE</scope>
    <source>
        <tissue evidence="10">Skin</tissue>
    </source>
</reference>
<gene>
    <name evidence="10" type="primary">ORF74402</name>
</gene>
<evidence type="ECO:0000256" key="3">
    <source>
        <dbReference type="ARBA" id="ARBA00022679"/>
    </source>
</evidence>
<dbReference type="SUPFAM" id="SSF56399">
    <property type="entry name" value="ADP-ribosylation"/>
    <property type="match status" value="1"/>
</dbReference>
<comment type="subcellular location">
    <subcellularLocation>
        <location evidence="1">Nucleus</location>
    </subcellularLocation>
</comment>
<dbReference type="PANTHER" id="PTHR14453:SF67">
    <property type="entry name" value="POLY [ADP-RIBOSE] POLYMERASE"/>
    <property type="match status" value="1"/>
</dbReference>
<dbReference type="EMBL" id="HACG01023632">
    <property type="protein sequence ID" value="CEK70497.1"/>
    <property type="molecule type" value="Transcribed_RNA"/>
</dbReference>
<protein>
    <recommendedName>
        <fullName evidence="6">Poly [ADP-ribose] polymerase</fullName>
        <shortName evidence="6">PARP</shortName>
        <ecNumber evidence="6">2.4.2.-</ecNumber>
    </recommendedName>
</protein>
<sequence length="1169" mass="129295">LADICESSDGVKVSSYVRLQEKDLMIITSKYQLDLLMSSIDGFVRENKTYEKLIPFSSGKQQFVQKFFSQEMAQINSSLNTLGAKIVHKSDNITVQGLKDGVDLGEKELACLSGKIMVQPKSFKYFGIDEFLRSGEGKSLLTTVENNKPCVITLATDSHSGSEGAKTVKGLQTQPTKPPSIIAQTKVGECHLFFMQGDITGVNTDAIVNPLDSTLKCQSGLGKALVSKGGYCIQTELASSNVQGGLGKIMETSAGNLDNCKSIIHVVCPVFTGTEVDVLEGAITACLKHAEVKDLKTIAIPALGTGKVFKFPPVVACKLLMKSIYQHLTTTKSGLTKMYLCDFQADHVKKLIERFKNISGQEVEDLEELQESLSVAHNSAPKPQPVKAARVPKTFGHINVKLVQGEIAKQKADVIVVTIGNNLLLKASAMTKEIPALGGDAVQQELSSNYADGIKPGEFGQTSGGNLHCQNIFYARLQHWKGFNSAEQMRKLVYNILQSADQQNAASIAIPAIGTGNFAYPADIVADAITDAICQFAKDNPKSTLKSINLVVFYKDEEVFQAFQTVLSKEDSGETETSSRSAFRFAAQARSKGKTRDNKKEVQFHSVKLTIKKGDIASEKCDAIVSGIRNTMDMSNSGAVCKALLKKCSSALQDECNSKKDEMSQNGYIMTSAPNLNCQHIYHVSMDMFQRSWDKCITQVLTHAETQGITSISLPALGAGSRHADNQRIKKSIFRGVKEFAKSSPNTLTDVRLVIYSQDMLDAFFDDSDNHRHSSHGQEAEAPSRVIAKVSDHVNLTIYAKSHAMILTVEKELNDVFTKAMKIITEKEKVVKRLNKDQVKHLEDEGMRFCVQVTVNVEDGLVEMKGFKADGFVHVQQQLRLVCKSVLEENHKSLLRAVPAAINWQYDDRGKWKDFEPISNSEIERENKKKSKYHDINDSKGRTYHVDLVAMKEFQLDDDGQRRGQGIKIRRFDHSREGEPLPKRWDSMGDTETLKLVTLNPASPEYKKTEQYFISGGANMPIKKIQRVQNVSLYQLYKAKKRELDNRNPQGHQNEQRLFHGTDEATVAKINTNGFDRGHCGKNATLHGKGVYFALNSSYSVSYATPSAQGERSMYIVRVLTGMSTPSNSSMNHLPEMPGTNIPYDSGSASGMFIIFHDAQAYPEYLITF</sequence>
<evidence type="ECO:0000256" key="6">
    <source>
        <dbReference type="RuleBase" id="RU362114"/>
    </source>
</evidence>
<evidence type="ECO:0000256" key="5">
    <source>
        <dbReference type="ARBA" id="ARBA00023242"/>
    </source>
</evidence>
<dbReference type="Gene3D" id="3.30.720.50">
    <property type="match status" value="1"/>
</dbReference>
<accession>A0A0B6ZQ51</accession>
<dbReference type="GO" id="GO:0010629">
    <property type="term" value="P:negative regulation of gene expression"/>
    <property type="evidence" value="ECO:0007669"/>
    <property type="project" value="TreeGrafter"/>
</dbReference>